<dbReference type="InterPro" id="IPR017645">
    <property type="entry name" value="Dnd_assoc_1"/>
</dbReference>
<keyword evidence="2" id="KW-1185">Reference proteome</keyword>
<dbReference type="RefSeq" id="WP_144568017.1">
    <property type="nucleotide sequence ID" value="NZ_VIVN01000020.1"/>
</dbReference>
<dbReference type="NCBIfam" id="TIGR03236">
    <property type="entry name" value="dnd_assoc_1"/>
    <property type="match status" value="1"/>
</dbReference>
<evidence type="ECO:0000313" key="2">
    <source>
        <dbReference type="Proteomes" id="UP000319671"/>
    </source>
</evidence>
<comment type="caution">
    <text evidence="1">The sequence shown here is derived from an EMBL/GenBank/DDBJ whole genome shotgun (WGS) entry which is preliminary data.</text>
</comment>
<accession>A0A561CM69</accession>
<name>A0A561CM69_9BACI</name>
<proteinExistence type="predicted"/>
<organism evidence="1 2">
    <name type="scientific">Neobacillus bataviensis</name>
    <dbReference type="NCBI Taxonomy" id="220685"/>
    <lineage>
        <taxon>Bacteria</taxon>
        <taxon>Bacillati</taxon>
        <taxon>Bacillota</taxon>
        <taxon>Bacilli</taxon>
        <taxon>Bacillales</taxon>
        <taxon>Bacillaceae</taxon>
        <taxon>Neobacillus</taxon>
    </lineage>
</organism>
<dbReference type="AlphaFoldDB" id="A0A561CM69"/>
<gene>
    <name evidence="1" type="ORF">FB550_1206</name>
</gene>
<evidence type="ECO:0000313" key="1">
    <source>
        <dbReference type="EMBL" id="TWD92194.1"/>
    </source>
</evidence>
<dbReference type="EMBL" id="VIVN01000020">
    <property type="protein sequence ID" value="TWD92194.1"/>
    <property type="molecule type" value="Genomic_DNA"/>
</dbReference>
<reference evidence="1 2" key="1">
    <citation type="submission" date="2019-06" db="EMBL/GenBank/DDBJ databases">
        <title>Sorghum-associated microbial communities from plants grown in Nebraska, USA.</title>
        <authorList>
            <person name="Schachtman D."/>
        </authorList>
    </citation>
    <scope>NUCLEOTIDE SEQUENCE [LARGE SCALE GENOMIC DNA]</scope>
    <source>
        <strain evidence="1 2">2482</strain>
    </source>
</reference>
<sequence>MEQILHRSYLIELLNKKEKHDTGKAIDVLPFLTKRTGAIRYQFNKVLGEFVRKICELDMNEKSHKKQEFYTSSEENELSEHIANAVEFNEEDDRYDFIRFLNDYLFNEDEIRPIHPFLFNYINVDRKYKNEFGKYANFMKNILIQDNKEITNIFKDKASDNILTELILGNIYELEKTNPIKKQYQPLLGSITKLYQEDIIYLSRFKDYFLTSFPVITHFYVFMYACQLVFKFEQFTEADYNEIQPFYFGLEWESMSKRRNAADFGGFKFIKEKTENLFPHIHTMSQLSHNCFTEEQDSIPFMNYSQLYQLISERGAEFEEQALLEVKEWIRDYSNWAPNVNVKDDSKNLDEAFRVLFKCLKEGTSKGVADKFGKNLEDLGSSHFIKTRGSIGQVLNIKHDFLLLLTAVSVKDERIPLNELFNQFEKRGVAFDRYSKQEIITLFDKLNIIDKKSDSGDAQYVKPIL</sequence>
<protein>
    <submittedName>
        <fullName evidence="1">DNA phosphorothioation-dependent restriction protein DptG</fullName>
    </submittedName>
</protein>
<dbReference type="Proteomes" id="UP000319671">
    <property type="component" value="Unassembled WGS sequence"/>
</dbReference>